<dbReference type="RefSeq" id="WP_046902835.1">
    <property type="nucleotide sequence ID" value="NZ_CP011452.2"/>
</dbReference>
<sequence>MPDHKNQHYVPRVHFKPFSFQGDGKAINILLHRREKTVINAPITGQCARSYFYGEDGRLEKLLSRMEGAYGGLVARIAETNSKLDEQDRWILRYFTLLQSMRTAEQVARVLSRMSEMSDFFRMAEEAHGKGWDATQNPTPESALRELMLAFNDQLQAGTIDDLKIVVVRNRSRRDFVTSDDPAVMTNRWLIQRKANRSFGLNAAGLLLLLPLSPRMLVLAYDPAVYAIPLTGQNAVDLKRENDVLAFNEHQYMRAADAIYFARISEAQDITAEFKATKPYRPTRWSRFTTAKHDGETETHSKYAVEGAEEVAKSNRILFHLTSEWPSPPSWPSILRYRSNAHGYSRGRIIVRRAHMRDQFDDLGELPRYVRV</sequence>
<proteinExistence type="predicted"/>
<reference evidence="1" key="1">
    <citation type="submission" date="2015-05" db="EMBL/GenBank/DDBJ databases">
        <title>The complete genome of Altererythrobacter atlanticus strain 26DY36.</title>
        <authorList>
            <person name="Wu Y.-H."/>
            <person name="Cheng H."/>
            <person name="Wu X.-W."/>
        </authorList>
    </citation>
    <scope>NUCLEOTIDE SEQUENCE [LARGE SCALE GENOMIC DNA]</scope>
    <source>
        <strain evidence="1">26DY36</strain>
    </source>
</reference>
<dbReference type="InterPro" id="IPR025332">
    <property type="entry name" value="DUF4238"/>
</dbReference>
<organism evidence="1 2">
    <name type="scientific">Croceibacterium atlanticum</name>
    <dbReference type="NCBI Taxonomy" id="1267766"/>
    <lineage>
        <taxon>Bacteria</taxon>
        <taxon>Pseudomonadati</taxon>
        <taxon>Pseudomonadota</taxon>
        <taxon>Alphaproteobacteria</taxon>
        <taxon>Sphingomonadales</taxon>
        <taxon>Erythrobacteraceae</taxon>
        <taxon>Croceibacterium</taxon>
    </lineage>
</organism>
<dbReference type="Proteomes" id="UP000034392">
    <property type="component" value="Chromosome"/>
</dbReference>
<keyword evidence="2" id="KW-1185">Reference proteome</keyword>
<gene>
    <name evidence="1" type="ORF">WYH_00845</name>
</gene>
<name>A0A0F7KRQ1_9SPHN</name>
<evidence type="ECO:0000313" key="2">
    <source>
        <dbReference type="Proteomes" id="UP000034392"/>
    </source>
</evidence>
<dbReference type="KEGG" id="aay:WYH_00845"/>
<dbReference type="OrthoDB" id="9148269at2"/>
<protein>
    <submittedName>
        <fullName evidence="1">Uncharacterized protein</fullName>
    </submittedName>
</protein>
<dbReference type="EMBL" id="CP011452">
    <property type="protein sequence ID" value="AKH41897.1"/>
    <property type="molecule type" value="Genomic_DNA"/>
</dbReference>
<dbReference type="Pfam" id="PF14022">
    <property type="entry name" value="DUF4238"/>
    <property type="match status" value="1"/>
</dbReference>
<accession>A0A0F7KRQ1</accession>
<dbReference type="AlphaFoldDB" id="A0A0F7KRQ1"/>
<dbReference type="PATRIC" id="fig|1267766.3.peg.852"/>
<evidence type="ECO:0000313" key="1">
    <source>
        <dbReference type="EMBL" id="AKH41897.1"/>
    </source>
</evidence>